<protein>
    <recommendedName>
        <fullName evidence="2">Myb/SANT-like domain-containing protein</fullName>
    </recommendedName>
</protein>
<sequence>MAPIFLRAGTYSEALWHAYASKMGGGNAYWDDRLTKIFPDICIAEKEKLNYNKKGLTKVGWQNVYRNFREQTCKNYDSKQLQNKSNTLKRQHSLWKKLKNKSGAGWDNNTGTIRCDDDWWEDRIEEDREAKQFRHKPLAHEDELTILFGSMDDVEDGIGDRTPCGGSEDNCTPIPTGHVGLSEDNAGRSSVGREAQRAGKEQVVDSPPPKKTKNMEYYVERISESMLEKSRNESSVIRGEQEEVTELLLQVEQDGVAQGSELYYIATDLFRSPARRAAFRCIRAPEHRIGWLRWTWDNARKNSSPLRKRWSKPSKEIKTRMSSSETSSSTSSSGTHFRDEWSTWWDMGAIVGVLAALASSSSVHMTLLDLGTKDTLRVNLFLPLVSVEPPPTRRQLARPHCHLGRLVILPAHMHSILARTGPGAQAKPKFHEPTSWATPVPPSQLPTS</sequence>
<feature type="region of interest" description="Disordered" evidence="1">
    <location>
        <begin position="193"/>
        <end position="212"/>
    </location>
</feature>
<feature type="domain" description="Myb/SANT-like" evidence="2">
    <location>
        <begin position="29"/>
        <end position="122"/>
    </location>
</feature>
<evidence type="ECO:0000259" key="2">
    <source>
        <dbReference type="Pfam" id="PF12776"/>
    </source>
</evidence>
<dbReference type="OMA" id="GNAYWDD"/>
<proteinExistence type="predicted"/>
<feature type="compositionally biased region" description="Basic and acidic residues" evidence="1">
    <location>
        <begin position="194"/>
        <end position="203"/>
    </location>
</feature>
<dbReference type="EnsemblPlants" id="ONIVA03G40310.1">
    <property type="protein sequence ID" value="ONIVA03G40310.1"/>
    <property type="gene ID" value="ONIVA03G40310"/>
</dbReference>
<evidence type="ECO:0000256" key="1">
    <source>
        <dbReference type="SAM" id="MobiDB-lite"/>
    </source>
</evidence>
<dbReference type="AlphaFoldDB" id="A0A0E0GVI2"/>
<feature type="compositionally biased region" description="Low complexity" evidence="1">
    <location>
        <begin position="322"/>
        <end position="333"/>
    </location>
</feature>
<reference evidence="3" key="2">
    <citation type="submission" date="2018-04" db="EMBL/GenBank/DDBJ databases">
        <title>OnivRS2 (Oryza nivara Reference Sequence Version 2).</title>
        <authorList>
            <person name="Zhang J."/>
            <person name="Kudrna D."/>
            <person name="Lee S."/>
            <person name="Talag J."/>
            <person name="Rajasekar S."/>
            <person name="Welchert J."/>
            <person name="Hsing Y.-I."/>
            <person name="Wing R.A."/>
        </authorList>
    </citation>
    <scope>NUCLEOTIDE SEQUENCE [LARGE SCALE GENOMIC DNA]</scope>
    <source>
        <strain evidence="3">SL10</strain>
    </source>
</reference>
<feature type="region of interest" description="Disordered" evidence="1">
    <location>
        <begin position="303"/>
        <end position="336"/>
    </location>
</feature>
<dbReference type="STRING" id="4536.A0A0E0GVI2"/>
<organism evidence="3">
    <name type="scientific">Oryza nivara</name>
    <name type="common">Indian wild rice</name>
    <name type="synonym">Oryza sativa f. spontanea</name>
    <dbReference type="NCBI Taxonomy" id="4536"/>
    <lineage>
        <taxon>Eukaryota</taxon>
        <taxon>Viridiplantae</taxon>
        <taxon>Streptophyta</taxon>
        <taxon>Embryophyta</taxon>
        <taxon>Tracheophyta</taxon>
        <taxon>Spermatophyta</taxon>
        <taxon>Magnoliopsida</taxon>
        <taxon>Liliopsida</taxon>
        <taxon>Poales</taxon>
        <taxon>Poaceae</taxon>
        <taxon>BOP clade</taxon>
        <taxon>Oryzoideae</taxon>
        <taxon>Oryzeae</taxon>
        <taxon>Oryzinae</taxon>
        <taxon>Oryza</taxon>
    </lineage>
</organism>
<dbReference type="Proteomes" id="UP000006591">
    <property type="component" value="Chromosome 3"/>
</dbReference>
<dbReference type="eggNOG" id="ENOG502QV1X">
    <property type="taxonomic scope" value="Eukaryota"/>
</dbReference>
<feature type="compositionally biased region" description="Pro residues" evidence="1">
    <location>
        <begin position="439"/>
        <end position="448"/>
    </location>
</feature>
<dbReference type="InterPro" id="IPR024752">
    <property type="entry name" value="Myb/SANT-like_dom"/>
</dbReference>
<dbReference type="PANTHER" id="PTHR47069">
    <property type="match status" value="1"/>
</dbReference>
<name>A0A0E0GVI2_ORYNI</name>
<keyword evidence="4" id="KW-1185">Reference proteome</keyword>
<feature type="region of interest" description="Disordered" evidence="1">
    <location>
        <begin position="422"/>
        <end position="448"/>
    </location>
</feature>
<evidence type="ECO:0000313" key="3">
    <source>
        <dbReference type="EnsemblPlants" id="ONIVA03G40310.1"/>
    </source>
</evidence>
<dbReference type="Pfam" id="PF12776">
    <property type="entry name" value="Myb_DNA-bind_3"/>
    <property type="match status" value="1"/>
</dbReference>
<dbReference type="PANTHER" id="PTHR47069:SF8">
    <property type="entry name" value="MYB_SANT-LIKE DOMAIN-CONTAINING PROTEIN"/>
    <property type="match status" value="1"/>
</dbReference>
<evidence type="ECO:0000313" key="4">
    <source>
        <dbReference type="Proteomes" id="UP000006591"/>
    </source>
</evidence>
<reference evidence="3" key="1">
    <citation type="submission" date="2015-04" db="UniProtKB">
        <authorList>
            <consortium name="EnsemblPlants"/>
        </authorList>
    </citation>
    <scope>IDENTIFICATION</scope>
    <source>
        <strain evidence="3">SL10</strain>
    </source>
</reference>
<accession>A0A0E0GVI2</accession>
<dbReference type="Gramene" id="ONIVA03G40310.1">
    <property type="protein sequence ID" value="ONIVA03G40310.1"/>
    <property type="gene ID" value="ONIVA03G40310"/>
</dbReference>